<organism evidence="2 3">
    <name type="scientific">Spiroplasma gladiatoris</name>
    <dbReference type="NCBI Taxonomy" id="2143"/>
    <lineage>
        <taxon>Bacteria</taxon>
        <taxon>Bacillati</taxon>
        <taxon>Mycoplasmatota</taxon>
        <taxon>Mollicutes</taxon>
        <taxon>Entomoplasmatales</taxon>
        <taxon>Spiroplasmataceae</taxon>
        <taxon>Spiroplasma</taxon>
    </lineage>
</organism>
<reference evidence="2 3" key="1">
    <citation type="submission" date="2019-03" db="EMBL/GenBank/DDBJ databases">
        <title>Complete genome sequence of Spiroplasma gladiatoris TG-1 (DSM 22552).</title>
        <authorList>
            <person name="Lin Y.-C."/>
            <person name="Chou L."/>
            <person name="Kuo C.-H."/>
        </authorList>
    </citation>
    <scope>NUCLEOTIDE SEQUENCE [LARGE SCALE GENOMIC DNA]</scope>
    <source>
        <strain evidence="2 3">TG-1</strain>
    </source>
</reference>
<dbReference type="EMBL" id="CP038013">
    <property type="protein sequence ID" value="QBQ07858.1"/>
    <property type="molecule type" value="Genomic_DNA"/>
</dbReference>
<evidence type="ECO:0000313" key="2">
    <source>
        <dbReference type="EMBL" id="QBQ07858.1"/>
    </source>
</evidence>
<keyword evidence="1" id="KW-1133">Transmembrane helix</keyword>
<keyword evidence="1" id="KW-0812">Transmembrane</keyword>
<protein>
    <submittedName>
        <fullName evidence="2">Uncharacterized protein</fullName>
    </submittedName>
</protein>
<evidence type="ECO:0000313" key="3">
    <source>
        <dbReference type="Proteomes" id="UP000294309"/>
    </source>
</evidence>
<keyword evidence="3" id="KW-1185">Reference proteome</keyword>
<dbReference type="Proteomes" id="UP000294309">
    <property type="component" value="Chromosome"/>
</dbReference>
<name>A0A4P7AJ90_9MOLU</name>
<evidence type="ECO:0000256" key="1">
    <source>
        <dbReference type="SAM" id="Phobius"/>
    </source>
</evidence>
<keyword evidence="1" id="KW-0472">Membrane</keyword>
<accession>A0A4P7AJ90</accession>
<dbReference type="KEGG" id="sgq:SGLAD_v1c06590"/>
<sequence length="39" mass="4503">MNKIIIILVSSYFVLFLATLGLGYGYFMQKLIKLLVHLK</sequence>
<gene>
    <name evidence="2" type="ORF">SGLAD_v1c06590</name>
</gene>
<dbReference type="AlphaFoldDB" id="A0A4P7AJ90"/>
<feature type="transmembrane region" description="Helical" evidence="1">
    <location>
        <begin position="6"/>
        <end position="27"/>
    </location>
</feature>
<proteinExistence type="predicted"/>